<dbReference type="PRINTS" id="PR00162">
    <property type="entry name" value="RIESKE"/>
</dbReference>
<keyword evidence="12" id="KW-0496">Mitochondrion</keyword>
<dbReference type="InterPro" id="IPR006317">
    <property type="entry name" value="Ubiquinol_cyt_c_Rdtase_Fe-S-su"/>
</dbReference>
<dbReference type="GO" id="GO:0005743">
    <property type="term" value="C:mitochondrial inner membrane"/>
    <property type="evidence" value="ECO:0007669"/>
    <property type="project" value="UniProtKB-SubCell"/>
</dbReference>
<keyword evidence="11" id="KW-0813">Transport</keyword>
<evidence type="ECO:0000313" key="15">
    <source>
        <dbReference type="Proteomes" id="UP001177744"/>
    </source>
</evidence>
<evidence type="ECO:0000256" key="5">
    <source>
        <dbReference type="ARBA" id="ARBA00022723"/>
    </source>
</evidence>
<dbReference type="InterPro" id="IPR014349">
    <property type="entry name" value="Rieske_Fe-S_prot"/>
</dbReference>
<sequence>MEEGATSQGMQAACGHGKGQDEILPRSLQECRHLDWSWADQYVKVPDFSDDCRADDCPLRSALLLAGSFSCLHRQECRLPGCLQQERLCRRAGHVQNRNQVVRHPEGKNMAFKWRGKLLFVRHRTQKEKPEWVILIGVCTHLGCVPIANAGDFGGYHCPCHGSHYDASGRIQKGPAPLNLEAPYCEFTSDDVVVSTSLSAPHPCPPSFNQRIGFSKDRKILVQIPF</sequence>
<dbReference type="Gene3D" id="2.102.10.10">
    <property type="entry name" value="Rieske [2Fe-2S] iron-sulphur domain"/>
    <property type="match status" value="1"/>
</dbReference>
<proteinExistence type="inferred from homology"/>
<dbReference type="GO" id="GO:0051537">
    <property type="term" value="F:2 iron, 2 sulfur cluster binding"/>
    <property type="evidence" value="ECO:0007669"/>
    <property type="project" value="UniProtKB-KW"/>
</dbReference>
<dbReference type="CDD" id="cd03470">
    <property type="entry name" value="Rieske_cytochrome_bc1"/>
    <property type="match status" value="1"/>
</dbReference>
<evidence type="ECO:0000259" key="13">
    <source>
        <dbReference type="PROSITE" id="PS51296"/>
    </source>
</evidence>
<keyword evidence="10" id="KW-1015">Disulfide bond</keyword>
<dbReference type="Proteomes" id="UP001177744">
    <property type="component" value="Unassembled WGS sequence"/>
</dbReference>
<keyword evidence="8" id="KW-0411">Iron-sulfur</keyword>
<reference evidence="14" key="1">
    <citation type="submission" date="2023-06" db="EMBL/GenBank/DDBJ databases">
        <title>Reference genome for the Northern bat (Eptesicus nilssonii), a most northern bat species.</title>
        <authorList>
            <person name="Laine V.N."/>
            <person name="Pulliainen A.T."/>
            <person name="Lilley T.M."/>
        </authorList>
    </citation>
    <scope>NUCLEOTIDE SEQUENCE</scope>
    <source>
        <strain evidence="14">BLF_Eptnil</strain>
        <tissue evidence="14">Kidney</tissue>
    </source>
</reference>
<evidence type="ECO:0000256" key="10">
    <source>
        <dbReference type="ARBA" id="ARBA00023157"/>
    </source>
</evidence>
<keyword evidence="11" id="KW-0249">Electron transport</keyword>
<keyword evidence="4" id="KW-0001">2Fe-2S</keyword>
<keyword evidence="15" id="KW-1185">Reference proteome</keyword>
<dbReference type="GO" id="GO:0046872">
    <property type="term" value="F:metal ion binding"/>
    <property type="evidence" value="ECO:0007669"/>
    <property type="project" value="UniProtKB-KW"/>
</dbReference>
<feature type="domain" description="Rieske" evidence="13">
    <location>
        <begin position="128"/>
        <end position="194"/>
    </location>
</feature>
<dbReference type="EC" id="7.1.1.8" evidence="11"/>
<keyword evidence="5" id="KW-0479">Metal-binding</keyword>
<dbReference type="EMBL" id="JAULJE010000011">
    <property type="protein sequence ID" value="KAK1337155.1"/>
    <property type="molecule type" value="Genomic_DNA"/>
</dbReference>
<evidence type="ECO:0000256" key="12">
    <source>
        <dbReference type="RuleBase" id="RU004495"/>
    </source>
</evidence>
<keyword evidence="9" id="KW-0472">Membrane</keyword>
<organism evidence="14 15">
    <name type="scientific">Cnephaeus nilssonii</name>
    <name type="common">Northern bat</name>
    <name type="synonym">Eptesicus nilssonii</name>
    <dbReference type="NCBI Taxonomy" id="3371016"/>
    <lineage>
        <taxon>Eukaryota</taxon>
        <taxon>Metazoa</taxon>
        <taxon>Chordata</taxon>
        <taxon>Craniata</taxon>
        <taxon>Vertebrata</taxon>
        <taxon>Euteleostomi</taxon>
        <taxon>Mammalia</taxon>
        <taxon>Eutheria</taxon>
        <taxon>Laurasiatheria</taxon>
        <taxon>Chiroptera</taxon>
        <taxon>Yangochiroptera</taxon>
        <taxon>Vespertilionidae</taxon>
        <taxon>Cnephaeus</taxon>
    </lineage>
</organism>
<dbReference type="Pfam" id="PF00355">
    <property type="entry name" value="Rieske"/>
    <property type="match status" value="1"/>
</dbReference>
<comment type="miscellaneous">
    <text evidence="11">The Rieske protein is a high potential 2Fe-2S protein.</text>
</comment>
<keyword evidence="3" id="KW-0812">Transmembrane</keyword>
<comment type="similarity">
    <text evidence="2">Belongs to the Rieske iron-sulfur protein family.</text>
</comment>
<evidence type="ECO:0000256" key="2">
    <source>
        <dbReference type="ARBA" id="ARBA00010651"/>
    </source>
</evidence>
<evidence type="ECO:0000256" key="7">
    <source>
        <dbReference type="ARBA" id="ARBA00023004"/>
    </source>
</evidence>
<comment type="cofactor">
    <cofactor evidence="11">
        <name>[2Fe-2S] cluster</name>
        <dbReference type="ChEBI" id="CHEBI:190135"/>
    </cofactor>
    <text evidence="11">Binds 1 [2Fe-2S] cluster per subunit.</text>
</comment>
<protein>
    <recommendedName>
        <fullName evidence="11">Cytochrome b-c1 complex subunit Rieske, mitochondrial</fullName>
        <ecNumber evidence="11">7.1.1.8</ecNumber>
    </recommendedName>
</protein>
<comment type="subcellular location">
    <subcellularLocation>
        <location evidence="1">Membrane</location>
        <topology evidence="1">Single-pass membrane protein</topology>
    </subcellularLocation>
    <subcellularLocation>
        <location evidence="12">Mitochondrion inner membrane</location>
    </subcellularLocation>
</comment>
<evidence type="ECO:0000313" key="14">
    <source>
        <dbReference type="EMBL" id="KAK1337155.1"/>
    </source>
</evidence>
<evidence type="ECO:0000256" key="1">
    <source>
        <dbReference type="ARBA" id="ARBA00004167"/>
    </source>
</evidence>
<keyword evidence="6" id="KW-1133">Transmembrane helix</keyword>
<evidence type="ECO:0000256" key="9">
    <source>
        <dbReference type="ARBA" id="ARBA00023136"/>
    </source>
</evidence>
<dbReference type="PROSITE" id="PS51296">
    <property type="entry name" value="RIESKE"/>
    <property type="match status" value="1"/>
</dbReference>
<dbReference type="InterPro" id="IPR017941">
    <property type="entry name" value="Rieske_2Fe-2S"/>
</dbReference>
<dbReference type="InterPro" id="IPR005805">
    <property type="entry name" value="Rieske_Fe-S_prot_C"/>
</dbReference>
<gene>
    <name evidence="14" type="ORF">QTO34_001777</name>
</gene>
<evidence type="ECO:0000256" key="11">
    <source>
        <dbReference type="RuleBase" id="RU004494"/>
    </source>
</evidence>
<dbReference type="GO" id="GO:0008121">
    <property type="term" value="F:quinol-cytochrome-c reductase activity"/>
    <property type="evidence" value="ECO:0007669"/>
    <property type="project" value="UniProtKB-EC"/>
</dbReference>
<comment type="caution">
    <text evidence="14">The sequence shown here is derived from an EMBL/GenBank/DDBJ whole genome shotgun (WGS) entry which is preliminary data.</text>
</comment>
<dbReference type="AlphaFoldDB" id="A0AA40LL91"/>
<dbReference type="SUPFAM" id="SSF50022">
    <property type="entry name" value="ISP domain"/>
    <property type="match status" value="1"/>
</dbReference>
<dbReference type="InterPro" id="IPR036922">
    <property type="entry name" value="Rieske_2Fe-2S_sf"/>
</dbReference>
<comment type="catalytic activity">
    <reaction evidence="11">
        <text>a quinol + 2 Fe(III)-[cytochrome c](out) = a quinone + 2 Fe(II)-[cytochrome c](out) + 2 H(+)(out)</text>
        <dbReference type="Rhea" id="RHEA:11484"/>
        <dbReference type="Rhea" id="RHEA-COMP:10350"/>
        <dbReference type="Rhea" id="RHEA-COMP:14399"/>
        <dbReference type="ChEBI" id="CHEBI:15378"/>
        <dbReference type="ChEBI" id="CHEBI:24646"/>
        <dbReference type="ChEBI" id="CHEBI:29033"/>
        <dbReference type="ChEBI" id="CHEBI:29034"/>
        <dbReference type="ChEBI" id="CHEBI:132124"/>
        <dbReference type="EC" id="7.1.1.8"/>
    </reaction>
</comment>
<dbReference type="NCBIfam" id="TIGR01416">
    <property type="entry name" value="Rieske_proteo"/>
    <property type="match status" value="1"/>
</dbReference>
<evidence type="ECO:0000256" key="4">
    <source>
        <dbReference type="ARBA" id="ARBA00022714"/>
    </source>
</evidence>
<keyword evidence="12" id="KW-0679">Respiratory chain</keyword>
<keyword evidence="7" id="KW-0408">Iron</keyword>
<evidence type="ECO:0000256" key="3">
    <source>
        <dbReference type="ARBA" id="ARBA00022692"/>
    </source>
</evidence>
<evidence type="ECO:0000256" key="6">
    <source>
        <dbReference type="ARBA" id="ARBA00022989"/>
    </source>
</evidence>
<evidence type="ECO:0000256" key="8">
    <source>
        <dbReference type="ARBA" id="ARBA00023014"/>
    </source>
</evidence>
<name>A0AA40LL91_CNENI</name>
<accession>A0AA40LL91</accession>
<dbReference type="PANTHER" id="PTHR10134">
    <property type="entry name" value="CYTOCHROME B-C1 COMPLEX SUBUNIT RIESKE, MITOCHONDRIAL"/>
    <property type="match status" value="1"/>
</dbReference>